<evidence type="ECO:0000313" key="1">
    <source>
        <dbReference type="EMBL" id="KAJ9113023.1"/>
    </source>
</evidence>
<protein>
    <submittedName>
        <fullName evidence="1">Uncharacterized protein</fullName>
    </submittedName>
</protein>
<keyword evidence="2" id="KW-1185">Reference proteome</keyword>
<accession>A0ACC2WNI1</accession>
<name>A0ACC2WNI1_9TREE</name>
<gene>
    <name evidence="1" type="ORF">QFC22_006119</name>
</gene>
<comment type="caution">
    <text evidence="1">The sequence shown here is derived from an EMBL/GenBank/DDBJ whole genome shotgun (WGS) entry which is preliminary data.</text>
</comment>
<evidence type="ECO:0000313" key="2">
    <source>
        <dbReference type="Proteomes" id="UP001243375"/>
    </source>
</evidence>
<dbReference type="Proteomes" id="UP001243375">
    <property type="component" value="Unassembled WGS sequence"/>
</dbReference>
<reference evidence="1" key="1">
    <citation type="submission" date="2023-04" db="EMBL/GenBank/DDBJ databases">
        <title>Draft Genome sequencing of Naganishia species isolated from polar environments using Oxford Nanopore Technology.</title>
        <authorList>
            <person name="Leo P."/>
            <person name="Venkateswaran K."/>
        </authorList>
    </citation>
    <scope>NUCLEOTIDE SEQUENCE</scope>
    <source>
        <strain evidence="1">MNA-CCFEE 5425</strain>
    </source>
</reference>
<proteinExistence type="predicted"/>
<organism evidence="1 2">
    <name type="scientific">Naganishia vaughanmartiniae</name>
    <dbReference type="NCBI Taxonomy" id="1424756"/>
    <lineage>
        <taxon>Eukaryota</taxon>
        <taxon>Fungi</taxon>
        <taxon>Dikarya</taxon>
        <taxon>Basidiomycota</taxon>
        <taxon>Agaricomycotina</taxon>
        <taxon>Tremellomycetes</taxon>
        <taxon>Filobasidiales</taxon>
        <taxon>Filobasidiaceae</taxon>
        <taxon>Naganishia</taxon>
    </lineage>
</organism>
<sequence>MTDSTESKTASKHKIVVCRDLGKEAMSLLHNSGHVIVAWEKDTPPPREWVLENVQAARGICVMMADKVDEELLAAVADIAVLLVLMTMRRIGEALQVVQEGRWPQTPWSPFLLTGPALTRPSLTIGFLGFGRISHCTLERLLAFTQPRNSAHAPRCIYTSSRSRSNQQDIDNQYTQQFGVATRRVEADVLAKESDVLIILCSLNEDTKGMVNAAFLEKMKSDAALINVARGPIVDSAALAAALEKGHLCGAGLDVIDGEPNIPRDHPLVMNPRCVVLPHVGSASDMSRNGMANLCVTNVLAGVAGEEMPSELRS</sequence>
<dbReference type="EMBL" id="JASBWU010000023">
    <property type="protein sequence ID" value="KAJ9113023.1"/>
    <property type="molecule type" value="Genomic_DNA"/>
</dbReference>